<reference evidence="1 2" key="2">
    <citation type="submission" date="2019-08" db="EMBL/GenBank/DDBJ databases">
        <title>Amycolatopsis acidicola sp. nov., isolated from peat swamp forest soil.</title>
        <authorList>
            <person name="Srisuk N."/>
        </authorList>
    </citation>
    <scope>NUCLEOTIDE SEQUENCE [LARGE SCALE GENOMIC DNA]</scope>
    <source>
        <strain evidence="1 2">TBRC 6029</strain>
    </source>
</reference>
<reference evidence="1 2" key="1">
    <citation type="submission" date="2019-07" db="EMBL/GenBank/DDBJ databases">
        <authorList>
            <person name="Duangmal K."/>
            <person name="Teo W.F.A."/>
        </authorList>
    </citation>
    <scope>NUCLEOTIDE SEQUENCE [LARGE SCALE GENOMIC DNA]</scope>
    <source>
        <strain evidence="1 2">TBRC 6029</strain>
    </source>
</reference>
<proteinExistence type="predicted"/>
<keyword evidence="2" id="KW-1185">Reference proteome</keyword>
<comment type="caution">
    <text evidence="1">The sequence shown here is derived from an EMBL/GenBank/DDBJ whole genome shotgun (WGS) entry which is preliminary data.</text>
</comment>
<dbReference type="Proteomes" id="UP000320011">
    <property type="component" value="Unassembled WGS sequence"/>
</dbReference>
<dbReference type="OrthoDB" id="4280462at2"/>
<name>A0A558DIP5_9PSEU</name>
<evidence type="ECO:0000313" key="2">
    <source>
        <dbReference type="Proteomes" id="UP000320011"/>
    </source>
</evidence>
<protein>
    <submittedName>
        <fullName evidence="1">Uncharacterized protein</fullName>
    </submittedName>
</protein>
<dbReference type="AlphaFoldDB" id="A0A558DIP5"/>
<organism evidence="1 2">
    <name type="scientific">Amycolatopsis rhizosphaerae</name>
    <dbReference type="NCBI Taxonomy" id="2053003"/>
    <lineage>
        <taxon>Bacteria</taxon>
        <taxon>Bacillati</taxon>
        <taxon>Actinomycetota</taxon>
        <taxon>Actinomycetes</taxon>
        <taxon>Pseudonocardiales</taxon>
        <taxon>Pseudonocardiaceae</taxon>
        <taxon>Amycolatopsis</taxon>
    </lineage>
</organism>
<sequence>MTRSLPADVLDVLDTVLRRDNPVHRALRRQVPHLKICNRCACGCGTAFFELDTTAVERVASAGSRTVVAADAQLYTDEGECVGEVLVFTHDGYLSWLEVCSLSDEVEVTLSAARRWLQSNMDADN</sequence>
<evidence type="ECO:0000313" key="1">
    <source>
        <dbReference type="EMBL" id="TVT60877.1"/>
    </source>
</evidence>
<accession>A0A558DIP5</accession>
<dbReference type="EMBL" id="VJWX01000019">
    <property type="protein sequence ID" value="TVT60877.1"/>
    <property type="molecule type" value="Genomic_DNA"/>
</dbReference>
<gene>
    <name evidence="1" type="ORF">FNH05_03950</name>
</gene>